<dbReference type="RefSeq" id="WP_182535874.1">
    <property type="nucleotide sequence ID" value="NZ_JACJIP010000014.1"/>
</dbReference>
<keyword evidence="3" id="KW-1185">Reference proteome</keyword>
<gene>
    <name evidence="2" type="ORF">FHR92_002473</name>
</gene>
<proteinExistence type="predicted"/>
<evidence type="ECO:0000313" key="2">
    <source>
        <dbReference type="EMBL" id="MBA9086001.1"/>
    </source>
</evidence>
<accession>A0A7W3XRZ7</accession>
<organism evidence="2 3">
    <name type="scientific">Fontibacillus solani</name>
    <dbReference type="NCBI Taxonomy" id="1572857"/>
    <lineage>
        <taxon>Bacteria</taxon>
        <taxon>Bacillati</taxon>
        <taxon>Bacillota</taxon>
        <taxon>Bacilli</taxon>
        <taxon>Bacillales</taxon>
        <taxon>Paenibacillaceae</taxon>
        <taxon>Fontibacillus</taxon>
    </lineage>
</organism>
<sequence>MPKGQGANEHGDDMGAGESVSVLRIGEVSGKPDAGVGACTRFEGMGGAASAGRRT</sequence>
<reference evidence="2 3" key="1">
    <citation type="submission" date="2020-08" db="EMBL/GenBank/DDBJ databases">
        <title>Genomic Encyclopedia of Type Strains, Phase III (KMG-III): the genomes of soil and plant-associated and newly described type strains.</title>
        <authorList>
            <person name="Whitman W."/>
        </authorList>
    </citation>
    <scope>NUCLEOTIDE SEQUENCE [LARGE SCALE GENOMIC DNA]</scope>
    <source>
        <strain evidence="2 3">CECT 8693</strain>
    </source>
</reference>
<dbReference type="EMBL" id="JACJIP010000014">
    <property type="protein sequence ID" value="MBA9086001.1"/>
    <property type="molecule type" value="Genomic_DNA"/>
</dbReference>
<evidence type="ECO:0000256" key="1">
    <source>
        <dbReference type="SAM" id="MobiDB-lite"/>
    </source>
</evidence>
<dbReference type="AlphaFoldDB" id="A0A7W3XRZ7"/>
<feature type="region of interest" description="Disordered" evidence="1">
    <location>
        <begin position="1"/>
        <end position="22"/>
    </location>
</feature>
<evidence type="ECO:0000313" key="3">
    <source>
        <dbReference type="Proteomes" id="UP000567067"/>
    </source>
</evidence>
<protein>
    <submittedName>
        <fullName evidence="2">Uncharacterized protein</fullName>
    </submittedName>
</protein>
<comment type="caution">
    <text evidence="2">The sequence shown here is derived from an EMBL/GenBank/DDBJ whole genome shotgun (WGS) entry which is preliminary data.</text>
</comment>
<dbReference type="Proteomes" id="UP000567067">
    <property type="component" value="Unassembled WGS sequence"/>
</dbReference>
<name>A0A7W3XRZ7_9BACL</name>